<reference evidence="1 2" key="1">
    <citation type="submission" date="2019-01" db="EMBL/GenBank/DDBJ databases">
        <title>Filimonas sp. strain TTM-71.</title>
        <authorList>
            <person name="Chen W.-M."/>
        </authorList>
    </citation>
    <scope>NUCLEOTIDE SEQUENCE [LARGE SCALE GENOMIC DNA]</scope>
    <source>
        <strain evidence="1 2">TTM-71</strain>
    </source>
</reference>
<dbReference type="EMBL" id="SDHZ01000001">
    <property type="protein sequence ID" value="RXK85811.1"/>
    <property type="molecule type" value="Genomic_DNA"/>
</dbReference>
<evidence type="ECO:0000313" key="2">
    <source>
        <dbReference type="Proteomes" id="UP000290545"/>
    </source>
</evidence>
<comment type="caution">
    <text evidence="1">The sequence shown here is derived from an EMBL/GenBank/DDBJ whole genome shotgun (WGS) entry which is preliminary data.</text>
</comment>
<dbReference type="PROSITE" id="PS51257">
    <property type="entry name" value="PROKAR_LIPOPROTEIN"/>
    <property type="match status" value="1"/>
</dbReference>
<sequence>MKTVSILILTSLMMQACKQEDKEAPRLARLKARVEMERKVEDVITQLEKDCDSTTLSIAKSRADSIRTARDKNKLRRRQR</sequence>
<dbReference type="AlphaFoldDB" id="A0A4Q1D920"/>
<dbReference type="RefSeq" id="WP_129001563.1">
    <property type="nucleotide sequence ID" value="NZ_SDHZ01000001.1"/>
</dbReference>
<name>A0A4Q1D920_9BACT</name>
<organism evidence="1 2">
    <name type="scientific">Filimonas effusa</name>
    <dbReference type="NCBI Taxonomy" id="2508721"/>
    <lineage>
        <taxon>Bacteria</taxon>
        <taxon>Pseudomonadati</taxon>
        <taxon>Bacteroidota</taxon>
        <taxon>Chitinophagia</taxon>
        <taxon>Chitinophagales</taxon>
        <taxon>Chitinophagaceae</taxon>
        <taxon>Filimonas</taxon>
    </lineage>
</organism>
<accession>A0A4Q1D920</accession>
<gene>
    <name evidence="1" type="ORF">ESB13_03085</name>
</gene>
<evidence type="ECO:0000313" key="1">
    <source>
        <dbReference type="EMBL" id="RXK85811.1"/>
    </source>
</evidence>
<keyword evidence="2" id="KW-1185">Reference proteome</keyword>
<dbReference type="Proteomes" id="UP000290545">
    <property type="component" value="Unassembled WGS sequence"/>
</dbReference>
<proteinExistence type="predicted"/>
<protein>
    <submittedName>
        <fullName evidence="1">Uncharacterized protein</fullName>
    </submittedName>
</protein>